<dbReference type="EMBL" id="JACEEZ010019134">
    <property type="protein sequence ID" value="KAG0716037.1"/>
    <property type="molecule type" value="Genomic_DNA"/>
</dbReference>
<protein>
    <submittedName>
        <fullName evidence="1">Uncharacterized protein</fullName>
    </submittedName>
</protein>
<reference evidence="1" key="1">
    <citation type="submission" date="2020-07" db="EMBL/GenBank/DDBJ databases">
        <title>The High-quality genome of the commercially important snow crab, Chionoecetes opilio.</title>
        <authorList>
            <person name="Jeong J.-H."/>
            <person name="Ryu S."/>
        </authorList>
    </citation>
    <scope>NUCLEOTIDE SEQUENCE</scope>
    <source>
        <strain evidence="1">MADBK_172401_WGS</strain>
        <tissue evidence="1">Digestive gland</tissue>
    </source>
</reference>
<sequence>MILRSVGPDVVSSASYPLNTPPGVPARFLALEVHLRRVDPLPACRHFLLTERTLRSAPWAKYLSFSRSVTDFTMAAQRVVSVPPHLRAQAVIEPYFILGMRILVKTPPYLRFLKLHPEWNGPFHSLSAF</sequence>
<dbReference type="Proteomes" id="UP000770661">
    <property type="component" value="Unassembled WGS sequence"/>
</dbReference>
<name>A0A8J4XYG4_CHIOP</name>
<evidence type="ECO:0000313" key="2">
    <source>
        <dbReference type="Proteomes" id="UP000770661"/>
    </source>
</evidence>
<proteinExistence type="predicted"/>
<dbReference type="AlphaFoldDB" id="A0A8J4XYG4"/>
<gene>
    <name evidence="1" type="ORF">GWK47_010549</name>
</gene>
<comment type="caution">
    <text evidence="1">The sequence shown here is derived from an EMBL/GenBank/DDBJ whole genome shotgun (WGS) entry which is preliminary data.</text>
</comment>
<keyword evidence="2" id="KW-1185">Reference proteome</keyword>
<evidence type="ECO:0000313" key="1">
    <source>
        <dbReference type="EMBL" id="KAG0716037.1"/>
    </source>
</evidence>
<organism evidence="1 2">
    <name type="scientific">Chionoecetes opilio</name>
    <name type="common">Atlantic snow crab</name>
    <name type="synonym">Cancer opilio</name>
    <dbReference type="NCBI Taxonomy" id="41210"/>
    <lineage>
        <taxon>Eukaryota</taxon>
        <taxon>Metazoa</taxon>
        <taxon>Ecdysozoa</taxon>
        <taxon>Arthropoda</taxon>
        <taxon>Crustacea</taxon>
        <taxon>Multicrustacea</taxon>
        <taxon>Malacostraca</taxon>
        <taxon>Eumalacostraca</taxon>
        <taxon>Eucarida</taxon>
        <taxon>Decapoda</taxon>
        <taxon>Pleocyemata</taxon>
        <taxon>Brachyura</taxon>
        <taxon>Eubrachyura</taxon>
        <taxon>Majoidea</taxon>
        <taxon>Majidae</taxon>
        <taxon>Chionoecetes</taxon>
    </lineage>
</organism>
<accession>A0A8J4XYG4</accession>